<gene>
    <name evidence="1" type="ORF">EC912_106129</name>
</gene>
<organism evidence="1 2">
    <name type="scientific">Luteibacter rhizovicinus</name>
    <dbReference type="NCBI Taxonomy" id="242606"/>
    <lineage>
        <taxon>Bacteria</taxon>
        <taxon>Pseudomonadati</taxon>
        <taxon>Pseudomonadota</taxon>
        <taxon>Gammaproteobacteria</taxon>
        <taxon>Lysobacterales</taxon>
        <taxon>Rhodanobacteraceae</taxon>
        <taxon>Luteibacter</taxon>
    </lineage>
</organism>
<dbReference type="Pfam" id="PF09998">
    <property type="entry name" value="DUF2239"/>
    <property type="match status" value="1"/>
</dbReference>
<evidence type="ECO:0000313" key="2">
    <source>
        <dbReference type="Proteomes" id="UP000295645"/>
    </source>
</evidence>
<accession>A0A4R3YKL8</accession>
<dbReference type="InterPro" id="IPR018715">
    <property type="entry name" value="DUF2239"/>
</dbReference>
<reference evidence="1 2" key="1">
    <citation type="submission" date="2019-03" db="EMBL/GenBank/DDBJ databases">
        <title>Above-ground endophytic microbial communities from plants in different locations in the United States.</title>
        <authorList>
            <person name="Frank C."/>
        </authorList>
    </citation>
    <scope>NUCLEOTIDE SEQUENCE [LARGE SCALE GENOMIC DNA]</scope>
    <source>
        <strain evidence="1 2">LP_13_YM</strain>
    </source>
</reference>
<keyword evidence="2" id="KW-1185">Reference proteome</keyword>
<dbReference type="RefSeq" id="WP_132145489.1">
    <property type="nucleotide sequence ID" value="NZ_SMCS01000006.1"/>
</dbReference>
<dbReference type="EMBL" id="SMCS01000006">
    <property type="protein sequence ID" value="TCV92790.1"/>
    <property type="molecule type" value="Genomic_DNA"/>
</dbReference>
<sequence>MSDPSFIAFDGLRRVAEGSLASVIERCKILLDADPSSTPIVYDEATGRPVDVDYRGNTPEVLARIATPEPDAAAKRGPGRPKLGVVAREVTLLPRHWAWLADQRGGASVALRRLVEAASREAAPADRLREAREAVDRFMYVLAGNLPGYEEASRAFHRLDQARFDSLIEPWPADVRDHIRKLAAAARGPQH</sequence>
<dbReference type="AlphaFoldDB" id="A0A4R3YKL8"/>
<dbReference type="Proteomes" id="UP000295645">
    <property type="component" value="Unassembled WGS sequence"/>
</dbReference>
<protein>
    <recommendedName>
        <fullName evidence="3">DUF2239 family protein</fullName>
    </recommendedName>
</protein>
<evidence type="ECO:0008006" key="3">
    <source>
        <dbReference type="Google" id="ProtNLM"/>
    </source>
</evidence>
<dbReference type="OrthoDB" id="282960at2"/>
<comment type="caution">
    <text evidence="1">The sequence shown here is derived from an EMBL/GenBank/DDBJ whole genome shotgun (WGS) entry which is preliminary data.</text>
</comment>
<name>A0A4R3YKL8_9GAMM</name>
<evidence type="ECO:0000313" key="1">
    <source>
        <dbReference type="EMBL" id="TCV92790.1"/>
    </source>
</evidence>
<proteinExistence type="predicted"/>